<gene>
    <name evidence="1" type="ORF">GCM10012285_38160</name>
</gene>
<dbReference type="RefSeq" id="WP_189099645.1">
    <property type="nucleotide sequence ID" value="NZ_BMND01000016.1"/>
</dbReference>
<accession>A0ABQ2JKE5</accession>
<keyword evidence="2" id="KW-1185">Reference proteome</keyword>
<organism evidence="1 2">
    <name type="scientific">Streptomyces kronopolitis</name>
    <dbReference type="NCBI Taxonomy" id="1612435"/>
    <lineage>
        <taxon>Bacteria</taxon>
        <taxon>Bacillati</taxon>
        <taxon>Actinomycetota</taxon>
        <taxon>Actinomycetes</taxon>
        <taxon>Kitasatosporales</taxon>
        <taxon>Streptomycetaceae</taxon>
        <taxon>Streptomyces</taxon>
    </lineage>
</organism>
<sequence length="301" mass="33324">MTSGSSEIEHGFPHLDTVRAAVHALFTRLSHDTVSTFDTSVLPVDVAFDETEDLHLGAQRVARALVRQLHLPDARMVITFRAMEHAANVELTAGPEYFIELNDRFATHRTDIGAALAHEVMHICLHRLDLSFPGTRDNEILTDTATTYLGAGWLLLDAYREHGPFSQKLGYLTPEEFGYVLALRARFFGEDPAPWFTSPQAYEAYTAGAERAARDRRRPPLAGAGWAARLRYAKDRRAAREPGRTARPAAAAGGDGYAFEGPSPLRVTFPCPACHQRIRVPVRGRLQARCGLCKTLLDCDT</sequence>
<name>A0ABQ2JKE5_9ACTN</name>
<proteinExistence type="predicted"/>
<comment type="caution">
    <text evidence="1">The sequence shown here is derived from an EMBL/GenBank/DDBJ whole genome shotgun (WGS) entry which is preliminary data.</text>
</comment>
<dbReference type="EMBL" id="BMND01000016">
    <property type="protein sequence ID" value="GGN49770.1"/>
    <property type="molecule type" value="Genomic_DNA"/>
</dbReference>
<protein>
    <recommendedName>
        <fullName evidence="3">Metallopeptidase domain-containing protein</fullName>
    </recommendedName>
</protein>
<evidence type="ECO:0000313" key="1">
    <source>
        <dbReference type="EMBL" id="GGN49770.1"/>
    </source>
</evidence>
<evidence type="ECO:0000313" key="2">
    <source>
        <dbReference type="Proteomes" id="UP000600080"/>
    </source>
</evidence>
<reference evidence="2" key="1">
    <citation type="journal article" date="2019" name="Int. J. Syst. Evol. Microbiol.">
        <title>The Global Catalogue of Microorganisms (GCM) 10K type strain sequencing project: providing services to taxonomists for standard genome sequencing and annotation.</title>
        <authorList>
            <consortium name="The Broad Institute Genomics Platform"/>
            <consortium name="The Broad Institute Genome Sequencing Center for Infectious Disease"/>
            <person name="Wu L."/>
            <person name="Ma J."/>
        </authorList>
    </citation>
    <scope>NUCLEOTIDE SEQUENCE [LARGE SCALE GENOMIC DNA]</scope>
    <source>
        <strain evidence="2">CGMCC 4.7323</strain>
    </source>
</reference>
<dbReference type="GeneID" id="301549546"/>
<dbReference type="Proteomes" id="UP000600080">
    <property type="component" value="Unassembled WGS sequence"/>
</dbReference>
<evidence type="ECO:0008006" key="3">
    <source>
        <dbReference type="Google" id="ProtNLM"/>
    </source>
</evidence>